<evidence type="ECO:0000313" key="4">
    <source>
        <dbReference type="EMBL" id="AFK36939.1"/>
    </source>
</evidence>
<evidence type="ECO:0000256" key="3">
    <source>
        <dbReference type="ARBA" id="ARBA00022833"/>
    </source>
</evidence>
<dbReference type="AlphaFoldDB" id="I3S9J7"/>
<reference evidence="4" key="1">
    <citation type="submission" date="2012-05" db="EMBL/GenBank/DDBJ databases">
        <authorList>
            <person name="Krishnakumar V."/>
            <person name="Cheung F."/>
            <person name="Xiao Y."/>
            <person name="Chan A."/>
            <person name="Moskal W.A."/>
            <person name="Town C.D."/>
        </authorList>
    </citation>
    <scope>NUCLEOTIDE SEQUENCE</scope>
</reference>
<keyword evidence="1" id="KW-0479">Metal-binding</keyword>
<accession>I3S9J7</accession>
<dbReference type="Gene3D" id="3.30.40.10">
    <property type="entry name" value="Zinc/RING finger domain, C3HC4 (zinc finger)"/>
    <property type="match status" value="1"/>
</dbReference>
<dbReference type="PANTHER" id="PTHR42647:SF6">
    <property type="entry name" value="RING-TYPE DOMAIN-CONTAINING PROTEIN"/>
    <property type="match status" value="1"/>
</dbReference>
<dbReference type="PANTHER" id="PTHR42647">
    <property type="entry name" value="SBP (S-RIBONUCLEASE BINDING PROTEIN) FAMILY PROTEIN"/>
    <property type="match status" value="1"/>
</dbReference>
<protein>
    <recommendedName>
        <fullName evidence="5">RING-type domain-containing protein</fullName>
    </recommendedName>
</protein>
<dbReference type="Pfam" id="PF13920">
    <property type="entry name" value="zf-C3HC4_3"/>
    <property type="match status" value="1"/>
</dbReference>
<dbReference type="GO" id="GO:0004842">
    <property type="term" value="F:ubiquitin-protein transferase activity"/>
    <property type="evidence" value="ECO:0007669"/>
    <property type="project" value="TreeGrafter"/>
</dbReference>
<dbReference type="InterPro" id="IPR013083">
    <property type="entry name" value="Znf_RING/FYVE/PHD"/>
</dbReference>
<organism evidence="4">
    <name type="scientific">Lotus japonicus</name>
    <name type="common">Lotus corniculatus var. japonicus</name>
    <dbReference type="NCBI Taxonomy" id="34305"/>
    <lineage>
        <taxon>Eukaryota</taxon>
        <taxon>Viridiplantae</taxon>
        <taxon>Streptophyta</taxon>
        <taxon>Embryophyta</taxon>
        <taxon>Tracheophyta</taxon>
        <taxon>Spermatophyta</taxon>
        <taxon>Magnoliopsida</taxon>
        <taxon>eudicotyledons</taxon>
        <taxon>Gunneridae</taxon>
        <taxon>Pentapetalae</taxon>
        <taxon>rosids</taxon>
        <taxon>fabids</taxon>
        <taxon>Fabales</taxon>
        <taxon>Fabaceae</taxon>
        <taxon>Papilionoideae</taxon>
        <taxon>50 kb inversion clade</taxon>
        <taxon>NPAAA clade</taxon>
        <taxon>Hologalegina</taxon>
        <taxon>robinioid clade</taxon>
        <taxon>Loteae</taxon>
        <taxon>Lotus</taxon>
    </lineage>
</organism>
<sequence length="70" mass="7944">MQEGTGETEEIGKETTEQITMVYKCCHSRSSCFMFLPCRHLCSCKACEPFLQACPVCKMPKKTSIETLIF</sequence>
<evidence type="ECO:0000256" key="1">
    <source>
        <dbReference type="ARBA" id="ARBA00022723"/>
    </source>
</evidence>
<proteinExistence type="evidence at transcript level"/>
<evidence type="ECO:0000256" key="2">
    <source>
        <dbReference type="ARBA" id="ARBA00022771"/>
    </source>
</evidence>
<dbReference type="GO" id="GO:0008270">
    <property type="term" value="F:zinc ion binding"/>
    <property type="evidence" value="ECO:0007669"/>
    <property type="project" value="UniProtKB-KW"/>
</dbReference>
<keyword evidence="3" id="KW-0862">Zinc</keyword>
<evidence type="ECO:0008006" key="5">
    <source>
        <dbReference type="Google" id="ProtNLM"/>
    </source>
</evidence>
<keyword evidence="2" id="KW-0863">Zinc-finger</keyword>
<name>I3S9J7_LOTJA</name>
<dbReference type="EMBL" id="BT137144">
    <property type="protein sequence ID" value="AFK36939.1"/>
    <property type="molecule type" value="mRNA"/>
</dbReference>